<accession>A0A1Y1V296</accession>
<dbReference type="SUPFAM" id="SSF51395">
    <property type="entry name" value="FMN-linked oxidoreductases"/>
    <property type="match status" value="1"/>
</dbReference>
<feature type="non-terminal residue" evidence="6">
    <location>
        <position position="1"/>
    </location>
</feature>
<dbReference type="Pfam" id="PF01070">
    <property type="entry name" value="FMN_dh"/>
    <property type="match status" value="1"/>
</dbReference>
<evidence type="ECO:0000313" key="6">
    <source>
        <dbReference type="EMBL" id="ORX45608.1"/>
    </source>
</evidence>
<dbReference type="InterPro" id="IPR013785">
    <property type="entry name" value="Aldolase_TIM"/>
</dbReference>
<dbReference type="InterPro" id="IPR000262">
    <property type="entry name" value="FMN-dep_DH"/>
</dbReference>
<keyword evidence="7" id="KW-1185">Reference proteome</keyword>
<dbReference type="OrthoDB" id="1925334at2759"/>
<evidence type="ECO:0000256" key="1">
    <source>
        <dbReference type="ARBA" id="ARBA00001917"/>
    </source>
</evidence>
<dbReference type="GO" id="GO:0016491">
    <property type="term" value="F:oxidoreductase activity"/>
    <property type="evidence" value="ECO:0007669"/>
    <property type="project" value="UniProtKB-KW"/>
</dbReference>
<proteinExistence type="predicted"/>
<dbReference type="Gene3D" id="3.20.20.70">
    <property type="entry name" value="Aldolase class I"/>
    <property type="match status" value="1"/>
</dbReference>
<keyword evidence="2" id="KW-0285">Flavoprotein</keyword>
<evidence type="ECO:0000256" key="3">
    <source>
        <dbReference type="ARBA" id="ARBA00022643"/>
    </source>
</evidence>
<dbReference type="PROSITE" id="PS51349">
    <property type="entry name" value="FMN_HYDROXY_ACID_DH_2"/>
    <property type="match status" value="1"/>
</dbReference>
<dbReference type="InterPro" id="IPR037396">
    <property type="entry name" value="FMN_HAD"/>
</dbReference>
<gene>
    <name evidence="6" type="ORF">BCR36DRAFT_299239</name>
</gene>
<dbReference type="PANTHER" id="PTHR10578:SF107">
    <property type="entry name" value="2-HYDROXYACID OXIDASE 1"/>
    <property type="match status" value="1"/>
</dbReference>
<feature type="domain" description="FMN hydroxy acid dehydrogenase" evidence="5">
    <location>
        <begin position="1"/>
        <end position="89"/>
    </location>
</feature>
<reference evidence="6 7" key="1">
    <citation type="submission" date="2016-08" db="EMBL/GenBank/DDBJ databases">
        <title>Genomes of anaerobic fungi encode conserved fungal cellulosomes for biomass hydrolysis.</title>
        <authorList>
            <consortium name="DOE Joint Genome Institute"/>
            <person name="Haitjema C.H."/>
            <person name="Gilmore S.P."/>
            <person name="Henske J.K."/>
            <person name="Solomon K.V."/>
            <person name="De Groot R."/>
            <person name="Kuo A."/>
            <person name="Mondo S.J."/>
            <person name="Salamov A.A."/>
            <person name="Labutti K."/>
            <person name="Zhao Z."/>
            <person name="Chiniquy J."/>
            <person name="Barry K."/>
            <person name="Brewer H.M."/>
            <person name="Purvine S.O."/>
            <person name="Wright A.T."/>
            <person name="Boxma B."/>
            <person name="Van Alen T."/>
            <person name="Hackstein J.H."/>
            <person name="Baker S.E."/>
            <person name="Grigoriev I.V."/>
            <person name="O'Malley M.A."/>
        </authorList>
    </citation>
    <scope>NUCLEOTIDE SEQUENCE [LARGE SCALE GENOMIC DNA]</scope>
    <source>
        <strain evidence="7">finn</strain>
    </source>
</reference>
<dbReference type="PANTHER" id="PTHR10578">
    <property type="entry name" value="S -2-HYDROXY-ACID OXIDASE-RELATED"/>
    <property type="match status" value="1"/>
</dbReference>
<organism evidence="6 7">
    <name type="scientific">Piromyces finnis</name>
    <dbReference type="NCBI Taxonomy" id="1754191"/>
    <lineage>
        <taxon>Eukaryota</taxon>
        <taxon>Fungi</taxon>
        <taxon>Fungi incertae sedis</taxon>
        <taxon>Chytridiomycota</taxon>
        <taxon>Chytridiomycota incertae sedis</taxon>
        <taxon>Neocallimastigomycetes</taxon>
        <taxon>Neocallimastigales</taxon>
        <taxon>Neocallimastigaceae</taxon>
        <taxon>Piromyces</taxon>
    </lineage>
</organism>
<comment type="caution">
    <text evidence="6">The sequence shown here is derived from an EMBL/GenBank/DDBJ whole genome shotgun (WGS) entry which is preliminary data.</text>
</comment>
<name>A0A1Y1V296_9FUNG</name>
<evidence type="ECO:0000256" key="2">
    <source>
        <dbReference type="ARBA" id="ARBA00022630"/>
    </source>
</evidence>
<evidence type="ECO:0000259" key="5">
    <source>
        <dbReference type="PROSITE" id="PS51349"/>
    </source>
</evidence>
<keyword evidence="4" id="KW-0560">Oxidoreductase</keyword>
<dbReference type="AlphaFoldDB" id="A0A1Y1V296"/>
<sequence>KVARAVNKRIPVYVDGGIRRGSDIFKAIALGADCCFIGRPAIWALNAMGADGVKKMLDILTEEFRLTMALAGCTRVDQISPKHIQHKKVYASKL</sequence>
<evidence type="ECO:0000256" key="4">
    <source>
        <dbReference type="ARBA" id="ARBA00023002"/>
    </source>
</evidence>
<dbReference type="STRING" id="1754191.A0A1Y1V296"/>
<protein>
    <submittedName>
        <fullName evidence="6">FMN-dependent alpha-hydroxy acid dehydrogenase</fullName>
    </submittedName>
</protein>
<comment type="cofactor">
    <cofactor evidence="1">
        <name>FMN</name>
        <dbReference type="ChEBI" id="CHEBI:58210"/>
    </cofactor>
</comment>
<keyword evidence="3" id="KW-0288">FMN</keyword>
<evidence type="ECO:0000313" key="7">
    <source>
        <dbReference type="Proteomes" id="UP000193719"/>
    </source>
</evidence>
<dbReference type="Proteomes" id="UP000193719">
    <property type="component" value="Unassembled WGS sequence"/>
</dbReference>
<reference evidence="6 7" key="2">
    <citation type="submission" date="2016-08" db="EMBL/GenBank/DDBJ databases">
        <title>Pervasive Adenine N6-methylation of Active Genes in Fungi.</title>
        <authorList>
            <consortium name="DOE Joint Genome Institute"/>
            <person name="Mondo S.J."/>
            <person name="Dannebaum R.O."/>
            <person name="Kuo R.C."/>
            <person name="Labutti K."/>
            <person name="Haridas S."/>
            <person name="Kuo A."/>
            <person name="Salamov A."/>
            <person name="Ahrendt S.R."/>
            <person name="Lipzen A."/>
            <person name="Sullivan W."/>
            <person name="Andreopoulos W.B."/>
            <person name="Clum A."/>
            <person name="Lindquist E."/>
            <person name="Daum C."/>
            <person name="Ramamoorthy G.K."/>
            <person name="Gryganskyi A."/>
            <person name="Culley D."/>
            <person name="Magnuson J.K."/>
            <person name="James T.Y."/>
            <person name="O'Malley M.A."/>
            <person name="Stajich J.E."/>
            <person name="Spatafora J.W."/>
            <person name="Visel A."/>
            <person name="Grigoriev I.V."/>
        </authorList>
    </citation>
    <scope>NUCLEOTIDE SEQUENCE [LARGE SCALE GENOMIC DNA]</scope>
    <source>
        <strain evidence="7">finn</strain>
    </source>
</reference>
<dbReference type="EMBL" id="MCFH01000039">
    <property type="protein sequence ID" value="ORX45608.1"/>
    <property type="molecule type" value="Genomic_DNA"/>
</dbReference>